<dbReference type="InterPro" id="IPR025992">
    <property type="entry name" value="Haem-bd"/>
</dbReference>
<reference evidence="2 3" key="1">
    <citation type="submission" date="2024-09" db="EMBL/GenBank/DDBJ databases">
        <authorList>
            <person name="Sun Q."/>
            <person name="Mori K."/>
        </authorList>
    </citation>
    <scope>NUCLEOTIDE SEQUENCE [LARGE SCALE GENOMIC DNA]</scope>
    <source>
        <strain evidence="2 3">CECT 8622</strain>
    </source>
</reference>
<dbReference type="SMART" id="SM01235">
    <property type="entry name" value="Haem_bd"/>
    <property type="match status" value="1"/>
</dbReference>
<feature type="domain" description="Haem-binding" evidence="1">
    <location>
        <begin position="12"/>
        <end position="147"/>
    </location>
</feature>
<evidence type="ECO:0000313" key="3">
    <source>
        <dbReference type="Proteomes" id="UP001589585"/>
    </source>
</evidence>
<evidence type="ECO:0000259" key="1">
    <source>
        <dbReference type="SMART" id="SM01235"/>
    </source>
</evidence>
<dbReference type="Pfam" id="PF14376">
    <property type="entry name" value="Haem_bd"/>
    <property type="match status" value="1"/>
</dbReference>
<evidence type="ECO:0000313" key="2">
    <source>
        <dbReference type="EMBL" id="MFB9057923.1"/>
    </source>
</evidence>
<comment type="caution">
    <text evidence="2">The sequence shown here is derived from an EMBL/GenBank/DDBJ whole genome shotgun (WGS) entry which is preliminary data.</text>
</comment>
<proteinExistence type="predicted"/>
<dbReference type="EMBL" id="JBHMFC010000103">
    <property type="protein sequence ID" value="MFB9057923.1"/>
    <property type="molecule type" value="Genomic_DNA"/>
</dbReference>
<accession>A0ABV5FFS0</accession>
<dbReference type="Proteomes" id="UP001589585">
    <property type="component" value="Unassembled WGS sequence"/>
</dbReference>
<gene>
    <name evidence="2" type="ORF">ACFFU9_14345</name>
</gene>
<dbReference type="RefSeq" id="WP_379862173.1">
    <property type="nucleotide sequence ID" value="NZ_JBHMFC010000103.1"/>
</dbReference>
<protein>
    <submittedName>
        <fullName evidence="2">Heme-binding domain-containing protein</fullName>
    </submittedName>
</protein>
<sequence length="157" mass="18686">MKTLKRLVFFLIIILLIAQFFNPKKNQGNLKSLEYFYEDTTPPEHVKIILKKNCTNCHSNVTHYPWYSTLTPLNFWIAKHVKEGKNHFNMSNWQGNATKRKAQKFEALIKMFKTKQMPLPPYTWYHNQAKLNDTDIKEVVNWAKLVRLKYGLEPMPE</sequence>
<keyword evidence="3" id="KW-1185">Reference proteome</keyword>
<organism evidence="2 3">
    <name type="scientific">Mariniflexile ostreae</name>
    <dbReference type="NCBI Taxonomy" id="1520892"/>
    <lineage>
        <taxon>Bacteria</taxon>
        <taxon>Pseudomonadati</taxon>
        <taxon>Bacteroidota</taxon>
        <taxon>Flavobacteriia</taxon>
        <taxon>Flavobacteriales</taxon>
        <taxon>Flavobacteriaceae</taxon>
        <taxon>Mariniflexile</taxon>
    </lineage>
</organism>
<name>A0ABV5FFS0_9FLAO</name>